<dbReference type="Proteomes" id="UP001595420">
    <property type="component" value="Unassembled WGS sequence"/>
</dbReference>
<sequence length="203" mass="21990">MTPILSRDDSVWHQPPGSPRRYLLAPMTRRERNLFRRAMVIEGAVMHSNERILEGLRFAVQELAPANLDEVLALIDEAEAEQKERQADPAGQAGPATARLVPIEAAARAVPAYATLLADRSFFMATYPAVAARFALRGWEGPGLPEFQRRNGEAAADALEAVPDDDLTSLGIEAYRMAFLSQDAEKNCAAPSQSDGTPSSGAT</sequence>
<evidence type="ECO:0000313" key="2">
    <source>
        <dbReference type="Proteomes" id="UP001595420"/>
    </source>
</evidence>
<accession>A0ABV7C3R7</accession>
<dbReference type="EMBL" id="JBHRSB010000008">
    <property type="protein sequence ID" value="MFC3002895.1"/>
    <property type="molecule type" value="Genomic_DNA"/>
</dbReference>
<gene>
    <name evidence="1" type="ORF">ACFOD3_23555</name>
</gene>
<protein>
    <submittedName>
        <fullName evidence="1">Uncharacterized protein</fullName>
    </submittedName>
</protein>
<keyword evidence="2" id="KW-1185">Reference proteome</keyword>
<evidence type="ECO:0000313" key="1">
    <source>
        <dbReference type="EMBL" id="MFC3002895.1"/>
    </source>
</evidence>
<reference evidence="2" key="1">
    <citation type="journal article" date="2019" name="Int. J. Syst. Evol. Microbiol.">
        <title>The Global Catalogue of Microorganisms (GCM) 10K type strain sequencing project: providing services to taxonomists for standard genome sequencing and annotation.</title>
        <authorList>
            <consortium name="The Broad Institute Genomics Platform"/>
            <consortium name="The Broad Institute Genome Sequencing Center for Infectious Disease"/>
            <person name="Wu L."/>
            <person name="Ma J."/>
        </authorList>
    </citation>
    <scope>NUCLEOTIDE SEQUENCE [LARGE SCALE GENOMIC DNA]</scope>
    <source>
        <strain evidence="2">CGMCC 1.16855</strain>
    </source>
</reference>
<organism evidence="1 2">
    <name type="scientific">Falsiroseomonas tokyonensis</name>
    <dbReference type="NCBI Taxonomy" id="430521"/>
    <lineage>
        <taxon>Bacteria</taxon>
        <taxon>Pseudomonadati</taxon>
        <taxon>Pseudomonadota</taxon>
        <taxon>Alphaproteobacteria</taxon>
        <taxon>Acetobacterales</taxon>
        <taxon>Roseomonadaceae</taxon>
        <taxon>Falsiroseomonas</taxon>
    </lineage>
</organism>
<name>A0ABV7C3R7_9PROT</name>
<dbReference type="RefSeq" id="WP_216839133.1">
    <property type="nucleotide sequence ID" value="NZ_JAFNJS010000008.1"/>
</dbReference>
<proteinExistence type="predicted"/>
<comment type="caution">
    <text evidence="1">The sequence shown here is derived from an EMBL/GenBank/DDBJ whole genome shotgun (WGS) entry which is preliminary data.</text>
</comment>